<reference evidence="1 2" key="1">
    <citation type="submission" date="2017-06" db="EMBL/GenBank/DDBJ databases">
        <authorList>
            <person name="Kim H.J."/>
            <person name="Triplett B.A."/>
        </authorList>
    </citation>
    <scope>NUCLEOTIDE SEQUENCE [LARGE SCALE GENOMIC DNA]</scope>
    <source>
        <strain evidence="1 2">CGMCC 4.5593</strain>
    </source>
</reference>
<evidence type="ECO:0000313" key="2">
    <source>
        <dbReference type="Proteomes" id="UP000198362"/>
    </source>
</evidence>
<dbReference type="CDD" id="cd22231">
    <property type="entry name" value="RHH_NikR_HicB-like"/>
    <property type="match status" value="1"/>
</dbReference>
<organism evidence="1 2">
    <name type="scientific">Asanoa hainanensis</name>
    <dbReference type="NCBI Taxonomy" id="560556"/>
    <lineage>
        <taxon>Bacteria</taxon>
        <taxon>Bacillati</taxon>
        <taxon>Actinomycetota</taxon>
        <taxon>Actinomycetes</taxon>
        <taxon>Micromonosporales</taxon>
        <taxon>Micromonosporaceae</taxon>
        <taxon>Asanoa</taxon>
    </lineage>
</organism>
<dbReference type="OrthoDB" id="9987027at2"/>
<dbReference type="Proteomes" id="UP000198362">
    <property type="component" value="Unassembled WGS sequence"/>
</dbReference>
<protein>
    <submittedName>
        <fullName evidence="1">Ribbon-helix-helix protein, copG family</fullName>
    </submittedName>
</protein>
<dbReference type="EMBL" id="FZPH01000013">
    <property type="protein sequence ID" value="SNT61165.1"/>
    <property type="molecule type" value="Genomic_DNA"/>
</dbReference>
<accession>A0A239P261</accession>
<gene>
    <name evidence="1" type="ORF">SAMN05421812_11316</name>
</gene>
<sequence>MGDTIPNTIIDSVTGMTAAMSITLDDDLAQALNAAVGRGNRSALVAEAIREYLDRHTLAAAKAWHASLDGDDAAALAEVDATW</sequence>
<dbReference type="AlphaFoldDB" id="A0A239P261"/>
<proteinExistence type="predicted"/>
<keyword evidence="2" id="KW-1185">Reference proteome</keyword>
<name>A0A239P261_9ACTN</name>
<evidence type="ECO:0000313" key="1">
    <source>
        <dbReference type="EMBL" id="SNT61165.1"/>
    </source>
</evidence>